<keyword evidence="3" id="KW-1185">Reference proteome</keyword>
<dbReference type="RefSeq" id="WP_346051748.1">
    <property type="nucleotide sequence ID" value="NZ_JAYGII010000016.1"/>
</dbReference>
<reference evidence="2 3" key="1">
    <citation type="submission" date="2023-12" db="EMBL/GenBank/DDBJ databases">
        <title>Whole-genome sequencing of halo(alkali)philic microorganisms from hypersaline lakes.</title>
        <authorList>
            <person name="Sorokin D.Y."/>
            <person name="Merkel A.Y."/>
            <person name="Messina E."/>
            <person name="Yakimov M."/>
        </authorList>
    </citation>
    <scope>NUCLEOTIDE SEQUENCE [LARGE SCALE GENOMIC DNA]</scope>
    <source>
        <strain evidence="2 3">AB-CW1</strain>
    </source>
</reference>
<evidence type="ECO:0000313" key="3">
    <source>
        <dbReference type="Proteomes" id="UP001302316"/>
    </source>
</evidence>
<comment type="caution">
    <text evidence="2">The sequence shown here is derived from an EMBL/GenBank/DDBJ whole genome shotgun (WGS) entry which is preliminary data.</text>
</comment>
<proteinExistence type="predicted"/>
<dbReference type="PANTHER" id="PTHR30087">
    <property type="entry name" value="INNER MEMBRANE PROTEIN"/>
    <property type="match status" value="1"/>
</dbReference>
<sequence>MQTLDASAEQDGRIPVGISSCLLGEEVRYNGGHKRHRYVEQVLGRYFRYLPFCPEVAIGMGVPRPPIRLVGDPDAPQARQVNDPSRDFSDALRAYGREQAANLDGQISGYILKAKSPSCGMERVKVYDVKGMPTGQGRGLYAEALMARHPCLPVEEEGRLNDPNLRDNFIERVFVYDRWRRLQAEGLDAGSLVQFHTQHKFLILAHDQQAYRELGRLVAGAGKGDIQALAEQYLSQLMQALSKHASRRDHANVLMHLAGFFKKQLDGGDRQELEDSIQAYRRGEQPLLVPLTLLRHHLRRHPEAYVAGQHYLDPFPRELGSGER</sequence>
<dbReference type="InterPro" id="IPR007553">
    <property type="entry name" value="2-thiour_desulf"/>
</dbReference>
<organism evidence="2 3">
    <name type="scientific">Natronospira elongata</name>
    <dbReference type="NCBI Taxonomy" id="3110268"/>
    <lineage>
        <taxon>Bacteria</taxon>
        <taxon>Pseudomonadati</taxon>
        <taxon>Pseudomonadota</taxon>
        <taxon>Gammaproteobacteria</taxon>
        <taxon>Natronospirales</taxon>
        <taxon>Natronospiraceae</taxon>
        <taxon>Natronospira</taxon>
    </lineage>
</organism>
<gene>
    <name evidence="2" type="ORF">VCB98_08630</name>
</gene>
<evidence type="ECO:0000259" key="1">
    <source>
        <dbReference type="Pfam" id="PF08349"/>
    </source>
</evidence>
<dbReference type="EMBL" id="JAYGII010000016">
    <property type="protein sequence ID" value="MEA5445882.1"/>
    <property type="molecule type" value="Genomic_DNA"/>
</dbReference>
<evidence type="ECO:0000313" key="2">
    <source>
        <dbReference type="EMBL" id="MEA5445882.1"/>
    </source>
</evidence>
<dbReference type="Proteomes" id="UP001302316">
    <property type="component" value="Unassembled WGS sequence"/>
</dbReference>
<dbReference type="PIRSF" id="PIRSF037004">
    <property type="entry name" value="UCP037004"/>
    <property type="match status" value="1"/>
</dbReference>
<feature type="domain" description="DUF1722" evidence="1">
    <location>
        <begin position="200"/>
        <end position="316"/>
    </location>
</feature>
<dbReference type="Pfam" id="PF04463">
    <property type="entry name" value="2-thiour_desulf"/>
    <property type="match status" value="1"/>
</dbReference>
<dbReference type="InterPro" id="IPR013560">
    <property type="entry name" value="DUF1722"/>
</dbReference>
<protein>
    <submittedName>
        <fullName evidence="2">DUF523 and DUF1722 domain-containing protein</fullName>
    </submittedName>
</protein>
<dbReference type="AlphaFoldDB" id="A0AAP6JG57"/>
<dbReference type="PANTHER" id="PTHR30087:SF0">
    <property type="entry name" value="INNER MEMBRANE PROTEIN"/>
    <property type="match status" value="1"/>
</dbReference>
<accession>A0AAP6JG57</accession>
<name>A0AAP6JG57_9GAMM</name>
<dbReference type="InterPro" id="IPR017087">
    <property type="entry name" value="UCP037004"/>
</dbReference>
<dbReference type="Pfam" id="PF08349">
    <property type="entry name" value="DUF1722"/>
    <property type="match status" value="1"/>
</dbReference>